<name>A0A517TTN8_9BACT</name>
<evidence type="ECO:0000256" key="1">
    <source>
        <dbReference type="ARBA" id="ARBA00010641"/>
    </source>
</evidence>
<evidence type="ECO:0000259" key="6">
    <source>
        <dbReference type="Pfam" id="PF08281"/>
    </source>
</evidence>
<comment type="similarity">
    <text evidence="1">Belongs to the sigma-70 factor family. ECF subfamily.</text>
</comment>
<dbReference type="AlphaFoldDB" id="A0A517TTN8"/>
<reference evidence="7 8" key="1">
    <citation type="submission" date="2019-02" db="EMBL/GenBank/DDBJ databases">
        <title>Deep-cultivation of Planctomycetes and their phenomic and genomic characterization uncovers novel biology.</title>
        <authorList>
            <person name="Wiegand S."/>
            <person name="Jogler M."/>
            <person name="Boedeker C."/>
            <person name="Pinto D."/>
            <person name="Vollmers J."/>
            <person name="Rivas-Marin E."/>
            <person name="Kohn T."/>
            <person name="Peeters S.H."/>
            <person name="Heuer A."/>
            <person name="Rast P."/>
            <person name="Oberbeckmann S."/>
            <person name="Bunk B."/>
            <person name="Jeske O."/>
            <person name="Meyerdierks A."/>
            <person name="Storesund J.E."/>
            <person name="Kallscheuer N."/>
            <person name="Luecker S."/>
            <person name="Lage O.M."/>
            <person name="Pohl T."/>
            <person name="Merkel B.J."/>
            <person name="Hornburger P."/>
            <person name="Mueller R.-W."/>
            <person name="Bruemmer F."/>
            <person name="Labrenz M."/>
            <person name="Spormann A.M."/>
            <person name="Op den Camp H."/>
            <person name="Overmann J."/>
            <person name="Amann R."/>
            <person name="Jetten M.S.M."/>
            <person name="Mascher T."/>
            <person name="Medema M.H."/>
            <person name="Devos D.P."/>
            <person name="Kaster A.-K."/>
            <person name="Ovreas L."/>
            <person name="Rohde M."/>
            <person name="Galperin M.Y."/>
            <person name="Jogler C."/>
        </authorList>
    </citation>
    <scope>NUCLEOTIDE SEQUENCE [LARGE SCALE GENOMIC DNA]</scope>
    <source>
        <strain evidence="7 8">I41</strain>
    </source>
</reference>
<dbReference type="InterPro" id="IPR013324">
    <property type="entry name" value="RNA_pol_sigma_r3/r4-like"/>
</dbReference>
<evidence type="ECO:0000256" key="3">
    <source>
        <dbReference type="ARBA" id="ARBA00023082"/>
    </source>
</evidence>
<organism evidence="7 8">
    <name type="scientific">Lacipirellula limnantheis</name>
    <dbReference type="NCBI Taxonomy" id="2528024"/>
    <lineage>
        <taxon>Bacteria</taxon>
        <taxon>Pseudomonadati</taxon>
        <taxon>Planctomycetota</taxon>
        <taxon>Planctomycetia</taxon>
        <taxon>Pirellulales</taxon>
        <taxon>Lacipirellulaceae</taxon>
        <taxon>Lacipirellula</taxon>
    </lineage>
</organism>
<dbReference type="NCBIfam" id="TIGR02937">
    <property type="entry name" value="sigma70-ECF"/>
    <property type="match status" value="1"/>
</dbReference>
<sequence>MGPSSAPASTEPAHNQAIPIPSRIDAARAGCSESFGLLAEHCRQYLLLIASGELPDDLRAKVAPSDLVQETLVRAQRGIHQFSGRSEAEFRCWIRQILLHYAAYVGRSYRQTSRRDIRREVSVDAPGQMSSLSHQLVADDTPPIERAIRNDEARLLQRALERLPPNYRRVLMLRKAEEKGFAEVGESLHLSADAARKLWARAVAALQREIKRDRQS</sequence>
<evidence type="ECO:0000256" key="4">
    <source>
        <dbReference type="ARBA" id="ARBA00023125"/>
    </source>
</evidence>
<dbReference type="KEGG" id="llh:I41_08970"/>
<dbReference type="InterPro" id="IPR013325">
    <property type="entry name" value="RNA_pol_sigma_r2"/>
</dbReference>
<keyword evidence="3" id="KW-0731">Sigma factor</keyword>
<dbReference type="PANTHER" id="PTHR43133">
    <property type="entry name" value="RNA POLYMERASE ECF-TYPE SIGMA FACTO"/>
    <property type="match status" value="1"/>
</dbReference>
<protein>
    <submittedName>
        <fullName evidence="7">RNA polymerase sigma factor</fullName>
    </submittedName>
</protein>
<accession>A0A517TTN8</accession>
<keyword evidence="2" id="KW-0805">Transcription regulation</keyword>
<evidence type="ECO:0000256" key="2">
    <source>
        <dbReference type="ARBA" id="ARBA00023015"/>
    </source>
</evidence>
<dbReference type="SUPFAM" id="SSF88946">
    <property type="entry name" value="Sigma2 domain of RNA polymerase sigma factors"/>
    <property type="match status" value="1"/>
</dbReference>
<dbReference type="InterPro" id="IPR013249">
    <property type="entry name" value="RNA_pol_sigma70_r4_t2"/>
</dbReference>
<dbReference type="InterPro" id="IPR039425">
    <property type="entry name" value="RNA_pol_sigma-70-like"/>
</dbReference>
<dbReference type="RefSeq" id="WP_145431246.1">
    <property type="nucleotide sequence ID" value="NZ_CP036339.1"/>
</dbReference>
<dbReference type="GO" id="GO:0003677">
    <property type="term" value="F:DNA binding"/>
    <property type="evidence" value="ECO:0007669"/>
    <property type="project" value="UniProtKB-KW"/>
</dbReference>
<gene>
    <name evidence="7" type="ORF">I41_08970</name>
</gene>
<dbReference type="Pfam" id="PF08281">
    <property type="entry name" value="Sigma70_r4_2"/>
    <property type="match status" value="1"/>
</dbReference>
<evidence type="ECO:0000256" key="5">
    <source>
        <dbReference type="ARBA" id="ARBA00023163"/>
    </source>
</evidence>
<dbReference type="Gene3D" id="1.10.10.10">
    <property type="entry name" value="Winged helix-like DNA-binding domain superfamily/Winged helix DNA-binding domain"/>
    <property type="match status" value="1"/>
</dbReference>
<dbReference type="CDD" id="cd06171">
    <property type="entry name" value="Sigma70_r4"/>
    <property type="match status" value="1"/>
</dbReference>
<evidence type="ECO:0000313" key="7">
    <source>
        <dbReference type="EMBL" id="QDT71737.1"/>
    </source>
</evidence>
<proteinExistence type="inferred from homology"/>
<dbReference type="PANTHER" id="PTHR43133:SF8">
    <property type="entry name" value="RNA POLYMERASE SIGMA FACTOR HI_1459-RELATED"/>
    <property type="match status" value="1"/>
</dbReference>
<dbReference type="InterPro" id="IPR036388">
    <property type="entry name" value="WH-like_DNA-bd_sf"/>
</dbReference>
<dbReference type="Gene3D" id="1.10.1740.10">
    <property type="match status" value="1"/>
</dbReference>
<dbReference type="GO" id="GO:0016987">
    <property type="term" value="F:sigma factor activity"/>
    <property type="evidence" value="ECO:0007669"/>
    <property type="project" value="UniProtKB-KW"/>
</dbReference>
<dbReference type="OrthoDB" id="265297at2"/>
<keyword evidence="8" id="KW-1185">Reference proteome</keyword>
<keyword evidence="5" id="KW-0804">Transcription</keyword>
<keyword evidence="4" id="KW-0238">DNA-binding</keyword>
<feature type="domain" description="RNA polymerase sigma factor 70 region 4 type 2" evidence="6">
    <location>
        <begin position="154"/>
        <end position="206"/>
    </location>
</feature>
<dbReference type="Proteomes" id="UP000317909">
    <property type="component" value="Chromosome"/>
</dbReference>
<dbReference type="InterPro" id="IPR014284">
    <property type="entry name" value="RNA_pol_sigma-70_dom"/>
</dbReference>
<evidence type="ECO:0000313" key="8">
    <source>
        <dbReference type="Proteomes" id="UP000317909"/>
    </source>
</evidence>
<dbReference type="EMBL" id="CP036339">
    <property type="protein sequence ID" value="QDT71737.1"/>
    <property type="molecule type" value="Genomic_DNA"/>
</dbReference>
<dbReference type="SUPFAM" id="SSF88659">
    <property type="entry name" value="Sigma3 and sigma4 domains of RNA polymerase sigma factors"/>
    <property type="match status" value="1"/>
</dbReference>
<dbReference type="GO" id="GO:0006352">
    <property type="term" value="P:DNA-templated transcription initiation"/>
    <property type="evidence" value="ECO:0007669"/>
    <property type="project" value="InterPro"/>
</dbReference>